<comment type="caution">
    <text evidence="1">The sequence shown here is derived from an EMBL/GenBank/DDBJ whole genome shotgun (WGS) entry which is preliminary data.</text>
</comment>
<keyword evidence="2" id="KW-1185">Reference proteome</keyword>
<gene>
    <name evidence="1" type="ORF">DCCM_0372</name>
</gene>
<dbReference type="EMBL" id="BFAV01000018">
    <property type="protein sequence ID" value="GBF32181.1"/>
    <property type="molecule type" value="Genomic_DNA"/>
</dbReference>
<dbReference type="AlphaFoldDB" id="A0A2L2XEC2"/>
<proteinExistence type="predicted"/>
<dbReference type="Proteomes" id="UP000239549">
    <property type="component" value="Unassembled WGS sequence"/>
</dbReference>
<organism evidence="1 2">
    <name type="scientific">Desulfocucumis palustris</name>
    <dbReference type="NCBI Taxonomy" id="1898651"/>
    <lineage>
        <taxon>Bacteria</taxon>
        <taxon>Bacillati</taxon>
        <taxon>Bacillota</taxon>
        <taxon>Clostridia</taxon>
        <taxon>Eubacteriales</taxon>
        <taxon>Desulfocucumaceae</taxon>
        <taxon>Desulfocucumis</taxon>
    </lineage>
</organism>
<reference evidence="2" key="1">
    <citation type="submission" date="2018-02" db="EMBL/GenBank/DDBJ databases">
        <title>Genome sequence of Desulfocucumis palustris strain NAW-5.</title>
        <authorList>
            <person name="Watanabe M."/>
            <person name="Kojima H."/>
            <person name="Fukui M."/>
        </authorList>
    </citation>
    <scope>NUCLEOTIDE SEQUENCE [LARGE SCALE GENOMIC DNA]</scope>
    <source>
        <strain evidence="2">NAW-5</strain>
    </source>
</reference>
<evidence type="ECO:0000313" key="2">
    <source>
        <dbReference type="Proteomes" id="UP000239549"/>
    </source>
</evidence>
<protein>
    <submittedName>
        <fullName evidence="1">Uncharacterized protein</fullName>
    </submittedName>
</protein>
<sequence length="58" mass="6514">MHKLGGAWITHIAGTTKLTQKLEDLEFGIGLHDEEDDNVLLDYALDLLDIIARHDKNS</sequence>
<evidence type="ECO:0000313" key="1">
    <source>
        <dbReference type="EMBL" id="GBF32181.1"/>
    </source>
</evidence>
<accession>A0A2L2XEC2</accession>
<name>A0A2L2XEC2_9FIRM</name>